<proteinExistence type="predicted"/>
<accession>A0ACB8SCY0</accession>
<evidence type="ECO:0000313" key="2">
    <source>
        <dbReference type="Proteomes" id="UP000814140"/>
    </source>
</evidence>
<gene>
    <name evidence="1" type="ORF">BV25DRAFT_1922764</name>
</gene>
<organism evidence="1 2">
    <name type="scientific">Artomyces pyxidatus</name>
    <dbReference type="NCBI Taxonomy" id="48021"/>
    <lineage>
        <taxon>Eukaryota</taxon>
        <taxon>Fungi</taxon>
        <taxon>Dikarya</taxon>
        <taxon>Basidiomycota</taxon>
        <taxon>Agaricomycotina</taxon>
        <taxon>Agaricomycetes</taxon>
        <taxon>Russulales</taxon>
        <taxon>Auriscalpiaceae</taxon>
        <taxon>Artomyces</taxon>
    </lineage>
</organism>
<reference evidence="1" key="1">
    <citation type="submission" date="2021-03" db="EMBL/GenBank/DDBJ databases">
        <authorList>
            <consortium name="DOE Joint Genome Institute"/>
            <person name="Ahrendt S."/>
            <person name="Looney B.P."/>
            <person name="Miyauchi S."/>
            <person name="Morin E."/>
            <person name="Drula E."/>
            <person name="Courty P.E."/>
            <person name="Chicoki N."/>
            <person name="Fauchery L."/>
            <person name="Kohler A."/>
            <person name="Kuo A."/>
            <person name="Labutti K."/>
            <person name="Pangilinan J."/>
            <person name="Lipzen A."/>
            <person name="Riley R."/>
            <person name="Andreopoulos W."/>
            <person name="He G."/>
            <person name="Johnson J."/>
            <person name="Barry K.W."/>
            <person name="Grigoriev I.V."/>
            <person name="Nagy L."/>
            <person name="Hibbett D."/>
            <person name="Henrissat B."/>
            <person name="Matheny P.B."/>
            <person name="Labbe J."/>
            <person name="Martin F."/>
        </authorList>
    </citation>
    <scope>NUCLEOTIDE SEQUENCE</scope>
    <source>
        <strain evidence="1">HHB10654</strain>
    </source>
</reference>
<comment type="caution">
    <text evidence="1">The sequence shown here is derived from an EMBL/GenBank/DDBJ whole genome shotgun (WGS) entry which is preliminary data.</text>
</comment>
<name>A0ACB8SCY0_9AGAM</name>
<sequence length="132" mass="14976">MSRRCRTDSPVQQQESLRLAQGRRKGRRMLARGYTYAPGFSAVAIAYTGHSTASYLADAISKNVYDPFAHHFASIVSPLFLETYRQVDPVTRTKMEEMLLTLTAEIPRLLSKWTSISPSTPTVRKRSNPHLY</sequence>
<dbReference type="EMBL" id="MU277489">
    <property type="protein sequence ID" value="KAI0054349.1"/>
    <property type="molecule type" value="Genomic_DNA"/>
</dbReference>
<reference evidence="1" key="2">
    <citation type="journal article" date="2022" name="New Phytol.">
        <title>Evolutionary transition to the ectomycorrhizal habit in the genomes of a hyperdiverse lineage of mushroom-forming fungi.</title>
        <authorList>
            <person name="Looney B."/>
            <person name="Miyauchi S."/>
            <person name="Morin E."/>
            <person name="Drula E."/>
            <person name="Courty P.E."/>
            <person name="Kohler A."/>
            <person name="Kuo A."/>
            <person name="LaButti K."/>
            <person name="Pangilinan J."/>
            <person name="Lipzen A."/>
            <person name="Riley R."/>
            <person name="Andreopoulos W."/>
            <person name="He G."/>
            <person name="Johnson J."/>
            <person name="Nolan M."/>
            <person name="Tritt A."/>
            <person name="Barry K.W."/>
            <person name="Grigoriev I.V."/>
            <person name="Nagy L.G."/>
            <person name="Hibbett D."/>
            <person name="Henrissat B."/>
            <person name="Matheny P.B."/>
            <person name="Labbe J."/>
            <person name="Martin F.M."/>
        </authorList>
    </citation>
    <scope>NUCLEOTIDE SEQUENCE</scope>
    <source>
        <strain evidence="1">HHB10654</strain>
    </source>
</reference>
<keyword evidence="2" id="KW-1185">Reference proteome</keyword>
<dbReference type="Proteomes" id="UP000814140">
    <property type="component" value="Unassembled WGS sequence"/>
</dbReference>
<protein>
    <submittedName>
        <fullName evidence="1">Uncharacterized protein</fullName>
    </submittedName>
</protein>
<evidence type="ECO:0000313" key="1">
    <source>
        <dbReference type="EMBL" id="KAI0054349.1"/>
    </source>
</evidence>